<dbReference type="RefSeq" id="WP_145182539.1">
    <property type="nucleotide sequence ID" value="NZ_CP036290.1"/>
</dbReference>
<dbReference type="EMBL" id="CP036290">
    <property type="protein sequence ID" value="QDU83221.1"/>
    <property type="molecule type" value="Genomic_DNA"/>
</dbReference>
<protein>
    <submittedName>
        <fullName evidence="2">p-aminobenzoyl-glutamate transport protein</fullName>
    </submittedName>
</protein>
<keyword evidence="1" id="KW-1133">Transmembrane helix</keyword>
<feature type="transmembrane region" description="Helical" evidence="1">
    <location>
        <begin position="35"/>
        <end position="52"/>
    </location>
</feature>
<keyword evidence="1" id="KW-0812">Transmembrane</keyword>
<feature type="transmembrane region" description="Helical" evidence="1">
    <location>
        <begin position="94"/>
        <end position="117"/>
    </location>
</feature>
<gene>
    <name evidence="2" type="primary">abgT_2</name>
    <name evidence="2" type="ORF">Pla163_03190</name>
</gene>
<dbReference type="Pfam" id="PF03806">
    <property type="entry name" value="ABG_transport"/>
    <property type="match status" value="1"/>
</dbReference>
<evidence type="ECO:0000256" key="1">
    <source>
        <dbReference type="SAM" id="Phobius"/>
    </source>
</evidence>
<feature type="transmembrane region" description="Helical" evidence="1">
    <location>
        <begin position="498"/>
        <end position="523"/>
    </location>
</feature>
<dbReference type="InterPro" id="IPR004697">
    <property type="entry name" value="AbgT"/>
</dbReference>
<dbReference type="AlphaFoldDB" id="A0A518CVH9"/>
<feature type="transmembrane region" description="Helical" evidence="1">
    <location>
        <begin position="408"/>
        <end position="430"/>
    </location>
</feature>
<keyword evidence="1" id="KW-0472">Membrane</keyword>
<dbReference type="Proteomes" id="UP000319342">
    <property type="component" value="Chromosome"/>
</dbReference>
<dbReference type="GO" id="GO:1902604">
    <property type="term" value="P:p-aminobenzoyl-glutamate transmembrane transport"/>
    <property type="evidence" value="ECO:0007669"/>
    <property type="project" value="InterPro"/>
</dbReference>
<dbReference type="OrthoDB" id="3314392at2"/>
<feature type="transmembrane region" description="Helical" evidence="1">
    <location>
        <begin position="284"/>
        <end position="308"/>
    </location>
</feature>
<accession>A0A518CVH9</accession>
<feature type="transmembrane region" description="Helical" evidence="1">
    <location>
        <begin position="328"/>
        <end position="350"/>
    </location>
</feature>
<proteinExistence type="predicted"/>
<feature type="transmembrane region" description="Helical" evidence="1">
    <location>
        <begin position="371"/>
        <end position="388"/>
    </location>
</feature>
<dbReference type="GO" id="GO:0015558">
    <property type="term" value="F:secondary active p-aminobenzoyl-glutamate transmembrane transporter activity"/>
    <property type="evidence" value="ECO:0007669"/>
    <property type="project" value="InterPro"/>
</dbReference>
<feature type="transmembrane region" description="Helical" evidence="1">
    <location>
        <begin position="177"/>
        <end position="197"/>
    </location>
</feature>
<sequence>MSTGNDPATSPNAAGSKKTLLDRIERVGNALPDPMTLFVIGTVIVFVASWIMSGTGYEARLEIAGKEGTEPRVFSAEAWNLASQDGFRWLLDNLITIFTGFAPLGLVLVAAIGIAIAEKSGLIAAALKLILLVVPASLLTPATFFAGVMSSMAVDAGYIVLPPLAAAVYRAVGRSPLVGLAAVFAGVASGFNANLFITGLDPMLAGMTQEGARMLDSDYVVNPACNWWFMIASTALVTAVGWLVTVWIVEPRLATKSPEEGGPGVPDGEQALSMQLEPAEKSGLVAALVASLVTLGFLFVMYFAPWGFLYDPEGSIGTGEGQVPFPTWIRNLVPLLLILFLVPGLVFGYVTKSIRSDRDVVRMMTEYMEVLGNYIVLAFFASIFVAAFGKSELGKMVAIDGGAFLRDLGLSSSAMMIAFIVLIAFLNLFVGSMSAKWAMLSVVFVPMFMTVGISPELTQSAYRIGDSVSNCITPLNSYLIIVLVYMQQFAKKSGMGSLIALMLPYSVALLIAWCALLAIWIVLGLPLGIDGGLVYELRSQG</sequence>
<evidence type="ECO:0000313" key="3">
    <source>
        <dbReference type="Proteomes" id="UP000319342"/>
    </source>
</evidence>
<feature type="transmembrane region" description="Helical" evidence="1">
    <location>
        <begin position="227"/>
        <end position="249"/>
    </location>
</feature>
<organism evidence="2 3">
    <name type="scientific">Rohdeia mirabilis</name>
    <dbReference type="NCBI Taxonomy" id="2528008"/>
    <lineage>
        <taxon>Bacteria</taxon>
        <taxon>Pseudomonadati</taxon>
        <taxon>Planctomycetota</taxon>
        <taxon>Planctomycetia</taxon>
        <taxon>Planctomycetia incertae sedis</taxon>
        <taxon>Rohdeia</taxon>
    </lineage>
</organism>
<evidence type="ECO:0000313" key="2">
    <source>
        <dbReference type="EMBL" id="QDU83221.1"/>
    </source>
</evidence>
<feature type="transmembrane region" description="Helical" evidence="1">
    <location>
        <begin position="129"/>
        <end position="150"/>
    </location>
</feature>
<keyword evidence="3" id="KW-1185">Reference proteome</keyword>
<feature type="transmembrane region" description="Helical" evidence="1">
    <location>
        <begin position="437"/>
        <end position="455"/>
    </location>
</feature>
<name>A0A518CVH9_9BACT</name>
<dbReference type="PANTHER" id="PTHR30282:SF0">
    <property type="entry name" value="P-AMINOBENZOYL-GLUTAMATE TRANSPORT PROTEIN"/>
    <property type="match status" value="1"/>
</dbReference>
<reference evidence="2 3" key="1">
    <citation type="submission" date="2019-02" db="EMBL/GenBank/DDBJ databases">
        <title>Deep-cultivation of Planctomycetes and their phenomic and genomic characterization uncovers novel biology.</title>
        <authorList>
            <person name="Wiegand S."/>
            <person name="Jogler M."/>
            <person name="Boedeker C."/>
            <person name="Pinto D."/>
            <person name="Vollmers J."/>
            <person name="Rivas-Marin E."/>
            <person name="Kohn T."/>
            <person name="Peeters S.H."/>
            <person name="Heuer A."/>
            <person name="Rast P."/>
            <person name="Oberbeckmann S."/>
            <person name="Bunk B."/>
            <person name="Jeske O."/>
            <person name="Meyerdierks A."/>
            <person name="Storesund J.E."/>
            <person name="Kallscheuer N."/>
            <person name="Luecker S."/>
            <person name="Lage O.M."/>
            <person name="Pohl T."/>
            <person name="Merkel B.J."/>
            <person name="Hornburger P."/>
            <person name="Mueller R.-W."/>
            <person name="Bruemmer F."/>
            <person name="Labrenz M."/>
            <person name="Spormann A.M."/>
            <person name="Op den Camp H."/>
            <person name="Overmann J."/>
            <person name="Amann R."/>
            <person name="Jetten M.S.M."/>
            <person name="Mascher T."/>
            <person name="Medema M.H."/>
            <person name="Devos D.P."/>
            <person name="Kaster A.-K."/>
            <person name="Ovreas L."/>
            <person name="Rohde M."/>
            <person name="Galperin M.Y."/>
            <person name="Jogler C."/>
        </authorList>
    </citation>
    <scope>NUCLEOTIDE SEQUENCE [LARGE SCALE GENOMIC DNA]</scope>
    <source>
        <strain evidence="2 3">Pla163</strain>
    </source>
</reference>
<dbReference type="PANTHER" id="PTHR30282">
    <property type="entry name" value="P-AMINOBENZOYL GLUTAMATE TRANSPORTER"/>
    <property type="match status" value="1"/>
</dbReference>
<feature type="transmembrane region" description="Helical" evidence="1">
    <location>
        <begin position="467"/>
        <end position="486"/>
    </location>
</feature>